<sequence length="231" mass="27482">MLIRTSLPRRLFKISPLVSFKPGAGVVYHPSVHDAHVNETLRQERAAKQGVKLPQVRKDAFYNGLDPDKVVTNDWQSLDVGRIPMRGGYAFAGYRFPQVKAFNEDELVRFFDCENFLNRYSAKEIWKSAKFRLRFTRLMYLSFLFPFTFVWAEFMWKSRYEPLESTIPTEDYHKHYVWHSLGHKLDHHAFVQYSEARRTHKWRNDQINPEDYIPPQYRNLQELPKGLVSSH</sequence>
<dbReference type="AlphaFoldDB" id="A0A976M5K9"/>
<evidence type="ECO:0000313" key="3">
    <source>
        <dbReference type="Proteomes" id="UP000244803"/>
    </source>
</evidence>
<keyword evidence="1" id="KW-1133">Transmembrane helix</keyword>
<protein>
    <submittedName>
        <fullName evidence="2">Uncharacterized protein</fullName>
    </submittedName>
</protein>
<evidence type="ECO:0000313" key="2">
    <source>
        <dbReference type="EMBL" id="UKJ88868.1"/>
    </source>
</evidence>
<dbReference type="Proteomes" id="UP000244803">
    <property type="component" value="Chromosome 3"/>
</dbReference>
<proteinExistence type="predicted"/>
<dbReference type="OrthoDB" id="389832at2759"/>
<feature type="transmembrane region" description="Helical" evidence="1">
    <location>
        <begin position="138"/>
        <end position="156"/>
    </location>
</feature>
<reference evidence="2" key="1">
    <citation type="submission" date="2022-07" db="EMBL/GenBank/DDBJ databases">
        <title>Evaluation of T. orientalis genome assembly methods using nanopore sequencing and analysis of variation between genomes.</title>
        <authorList>
            <person name="Yam J."/>
            <person name="Micallef M.L."/>
            <person name="Liu M."/>
            <person name="Djordjevic S.P."/>
            <person name="Bogema D.R."/>
            <person name="Jenkins C."/>
        </authorList>
    </citation>
    <scope>NUCLEOTIDE SEQUENCE</scope>
    <source>
        <strain evidence="2">Fish Creek</strain>
    </source>
</reference>
<evidence type="ECO:0000256" key="1">
    <source>
        <dbReference type="SAM" id="Phobius"/>
    </source>
</evidence>
<accession>A0A976M5K9</accession>
<keyword evidence="1" id="KW-0812">Transmembrane</keyword>
<organism evidence="2 3">
    <name type="scientific">Theileria orientalis</name>
    <dbReference type="NCBI Taxonomy" id="68886"/>
    <lineage>
        <taxon>Eukaryota</taxon>
        <taxon>Sar</taxon>
        <taxon>Alveolata</taxon>
        <taxon>Apicomplexa</taxon>
        <taxon>Aconoidasida</taxon>
        <taxon>Piroplasmida</taxon>
        <taxon>Theileriidae</taxon>
        <taxon>Theileria</taxon>
    </lineage>
</organism>
<name>A0A976M5K9_THEOR</name>
<keyword evidence="1" id="KW-0472">Membrane</keyword>
<gene>
    <name evidence="2" type="ORF">MACJ_002114</name>
</gene>
<dbReference type="EMBL" id="CP056066">
    <property type="protein sequence ID" value="UKJ88868.1"/>
    <property type="molecule type" value="Genomic_DNA"/>
</dbReference>